<sequence length="91" mass="9676">MACGCDELVDALLQAASGSTSSKSIRERGGALLVRIVCYLLLCRGAALFLGARGRDGVELRLLRGHDRHTRTIGVILEVATGKADDIDQPL</sequence>
<accession>A0AAE8NC17</accession>
<protein>
    <submittedName>
        <fullName evidence="1">Uncharacterized protein</fullName>
    </submittedName>
</protein>
<evidence type="ECO:0000313" key="2">
    <source>
        <dbReference type="Proteomes" id="UP000250416"/>
    </source>
</evidence>
<dbReference type="EMBL" id="UARD01000006">
    <property type="protein sequence ID" value="SPV16679.1"/>
    <property type="molecule type" value="Genomic_DNA"/>
</dbReference>
<gene>
    <name evidence="1" type="ORF">NCTC10661_01532</name>
</gene>
<evidence type="ECO:0000313" key="1">
    <source>
        <dbReference type="EMBL" id="SPV16679.1"/>
    </source>
</evidence>
<proteinExistence type="predicted"/>
<comment type="caution">
    <text evidence="1">The sequence shown here is derived from an EMBL/GenBank/DDBJ whole genome shotgun (WGS) entry which is preliminary data.</text>
</comment>
<dbReference type="Proteomes" id="UP000250416">
    <property type="component" value="Unassembled WGS sequence"/>
</dbReference>
<organism evidence="1 2">
    <name type="scientific">Burkholderia cepacia</name>
    <name type="common">Pseudomonas cepacia</name>
    <dbReference type="NCBI Taxonomy" id="292"/>
    <lineage>
        <taxon>Bacteria</taxon>
        <taxon>Pseudomonadati</taxon>
        <taxon>Pseudomonadota</taxon>
        <taxon>Betaproteobacteria</taxon>
        <taxon>Burkholderiales</taxon>
        <taxon>Burkholderiaceae</taxon>
        <taxon>Burkholderia</taxon>
        <taxon>Burkholderia cepacia complex</taxon>
    </lineage>
</organism>
<reference evidence="1 2" key="1">
    <citation type="submission" date="2018-06" db="EMBL/GenBank/DDBJ databases">
        <authorList>
            <consortium name="Pathogen Informatics"/>
            <person name="Doyle S."/>
        </authorList>
    </citation>
    <scope>NUCLEOTIDE SEQUENCE [LARGE SCALE GENOMIC DNA]</scope>
    <source>
        <strain evidence="1 2">NCTC10661</strain>
    </source>
</reference>
<dbReference type="AlphaFoldDB" id="A0AAE8NC17"/>
<name>A0AAE8NC17_BURCE</name>